<dbReference type="AlphaFoldDB" id="A0A1I3KMP3"/>
<dbReference type="PANTHER" id="PTHR31299:SF0">
    <property type="entry name" value="ESTERASE, PUTATIVE (AFU_ORTHOLOGUE AFUA_1G05850)-RELATED"/>
    <property type="match status" value="1"/>
</dbReference>
<reference evidence="1 2" key="1">
    <citation type="submission" date="2016-10" db="EMBL/GenBank/DDBJ databases">
        <authorList>
            <person name="de Groot N.N."/>
        </authorList>
    </citation>
    <scope>NUCLEOTIDE SEQUENCE [LARGE SCALE GENOMIC DNA]</scope>
    <source>
        <strain evidence="1 2">RK1</strain>
    </source>
</reference>
<dbReference type="PIRSF" id="PIRSF036794">
    <property type="entry name" value="UCP_erythr_ester"/>
    <property type="match status" value="1"/>
</dbReference>
<dbReference type="GO" id="GO:0046677">
    <property type="term" value="P:response to antibiotic"/>
    <property type="evidence" value="ECO:0007669"/>
    <property type="project" value="InterPro"/>
</dbReference>
<accession>A0A1I3KMP3</accession>
<proteinExistence type="predicted"/>
<evidence type="ECO:0000313" key="2">
    <source>
        <dbReference type="Proteomes" id="UP000198670"/>
    </source>
</evidence>
<dbReference type="PANTHER" id="PTHR31299">
    <property type="entry name" value="ESTERASE, PUTATIVE (AFU_ORTHOLOGUE AFUA_1G05850)-RELATED"/>
    <property type="match status" value="1"/>
</dbReference>
<organism evidence="1 2">
    <name type="scientific">Parapedobacter indicus</name>
    <dbReference type="NCBI Taxonomy" id="1477437"/>
    <lineage>
        <taxon>Bacteria</taxon>
        <taxon>Pseudomonadati</taxon>
        <taxon>Bacteroidota</taxon>
        <taxon>Sphingobacteriia</taxon>
        <taxon>Sphingobacteriales</taxon>
        <taxon>Sphingobacteriaceae</taxon>
        <taxon>Parapedobacter</taxon>
    </lineage>
</organism>
<sequence length="439" mass="50652">MDNSTKQHLSLEPDGSRQFVLRHTADLDPLMDRIGDAHHVLLGEATHGTHEFYTWRTAISKRLITEKGFRFLAVEGDWPDCYRINRYIKGYADSDKQPADVLAGFDRWPTWMWANWEIAALVTWLKAHNTSLPANKRVGFYGLDVYSLWESLDSLMSYLSEHTDHDVLAYVKDAISCFQPYDANEHRYARAQHYQLDHSCQEAVIELLTAIRKRAPRYDHDPEASLNAEQNAVIAVNAERYYRHMLGFDVNTWNLRDRHMMDTLNRLLHFHGPDAKVIVWEHNTHIGDARYTDMVRTGDINVGQLVREEKGEADTVLVGFGTYQGRVIAGDNWGAPMAEKDIPQAKEGSIEALMHRQSAEDRLLILGHPDHEHPFSGYLPHRAIGVVYEPVYEKRGNYVPTVLNRRYDCFVFIDETRALHPLHRQPDGAKIPETYPFTY</sequence>
<gene>
    <name evidence="1" type="ORF">SAMN05444682_105243</name>
</gene>
<dbReference type="EMBL" id="FOQO01000005">
    <property type="protein sequence ID" value="SFI73598.1"/>
    <property type="molecule type" value="Genomic_DNA"/>
</dbReference>
<evidence type="ECO:0000313" key="1">
    <source>
        <dbReference type="EMBL" id="SFI73598.1"/>
    </source>
</evidence>
<dbReference type="Pfam" id="PF05139">
    <property type="entry name" value="Erythro_esteras"/>
    <property type="match status" value="1"/>
</dbReference>
<dbReference type="Gene3D" id="3.40.1660.10">
    <property type="entry name" value="EreA-like (biosynthetic domain)"/>
    <property type="match status" value="1"/>
</dbReference>
<dbReference type="Gene3D" id="1.20.1440.30">
    <property type="entry name" value="Biosynthetic Protein domain"/>
    <property type="match status" value="1"/>
</dbReference>
<dbReference type="CDD" id="cd14728">
    <property type="entry name" value="Ere-like"/>
    <property type="match status" value="1"/>
</dbReference>
<dbReference type="InterPro" id="IPR007815">
    <property type="entry name" value="Emycin_Estase"/>
</dbReference>
<dbReference type="OrthoDB" id="9810066at2"/>
<dbReference type="InterPro" id="IPR014622">
    <property type="entry name" value="UCP036794_erythomycin"/>
</dbReference>
<dbReference type="SUPFAM" id="SSF159501">
    <property type="entry name" value="EreA/ChaN-like"/>
    <property type="match status" value="1"/>
</dbReference>
<dbReference type="Proteomes" id="UP000198670">
    <property type="component" value="Unassembled WGS sequence"/>
</dbReference>
<protein>
    <submittedName>
        <fullName evidence="1">Erythromycin esterase homolog</fullName>
    </submittedName>
</protein>
<dbReference type="STRING" id="1477437.SAMN05444682_105243"/>
<dbReference type="InterPro" id="IPR052036">
    <property type="entry name" value="Hydrolase/PRTase-associated"/>
</dbReference>
<keyword evidence="2" id="KW-1185">Reference proteome</keyword>
<dbReference type="Gene3D" id="3.30.1870.10">
    <property type="entry name" value="EreA-like, domain 2"/>
    <property type="match status" value="1"/>
</dbReference>
<dbReference type="RefSeq" id="WP_090626969.1">
    <property type="nucleotide sequence ID" value="NZ_FOQO01000005.1"/>
</dbReference>
<name>A0A1I3KMP3_9SPHI</name>